<protein>
    <submittedName>
        <fullName evidence="4">Ribonuclease N</fullName>
    </submittedName>
</protein>
<name>A0ABR6EM24_9ACTN</name>
<evidence type="ECO:0000256" key="2">
    <source>
        <dbReference type="ARBA" id="ARBA00022801"/>
    </source>
</evidence>
<proteinExistence type="predicted"/>
<evidence type="ECO:0000256" key="1">
    <source>
        <dbReference type="ARBA" id="ARBA00022722"/>
    </source>
</evidence>
<accession>A0ABR6EM24</accession>
<dbReference type="SUPFAM" id="SSF53933">
    <property type="entry name" value="Microbial ribonucleases"/>
    <property type="match status" value="1"/>
</dbReference>
<keyword evidence="5" id="KW-1185">Reference proteome</keyword>
<dbReference type="InterPro" id="IPR016191">
    <property type="entry name" value="Ribonuclease/ribotoxin"/>
</dbReference>
<evidence type="ECO:0000313" key="4">
    <source>
        <dbReference type="EMBL" id="MBB1246293.1"/>
    </source>
</evidence>
<keyword evidence="3" id="KW-0732">Signal</keyword>
<reference evidence="5" key="1">
    <citation type="journal article" date="2020" name="Syst. Appl. Microbiol.">
        <title>Streptomyces alkaliterrae sp. nov., isolated from an alkaline soil, and emended descriptions of Streptomyces alkaliphilus, Streptomyces calidiresistens and Streptomyces durbertensis.</title>
        <authorList>
            <person name="Swiecimska M."/>
            <person name="Golinska P."/>
            <person name="Nouioui I."/>
            <person name="Wypij M."/>
            <person name="Rai M."/>
            <person name="Sangal V."/>
            <person name="Goodfellow M."/>
        </authorList>
    </citation>
    <scope>NUCLEOTIDE SEQUENCE [LARGE SCALE GENOMIC DNA]</scope>
    <source>
        <strain evidence="5">DSM 104538</strain>
    </source>
</reference>
<feature type="chain" id="PRO_5045399720" evidence="3">
    <location>
        <begin position="24"/>
        <end position="137"/>
    </location>
</feature>
<keyword evidence="2" id="KW-0378">Hydrolase</keyword>
<feature type="signal peptide" evidence="3">
    <location>
        <begin position="1"/>
        <end position="23"/>
    </location>
</feature>
<dbReference type="RefSeq" id="WP_182857563.1">
    <property type="nucleotide sequence ID" value="NZ_WMLF01000452.1"/>
</dbReference>
<evidence type="ECO:0000256" key="3">
    <source>
        <dbReference type="SAM" id="SignalP"/>
    </source>
</evidence>
<keyword evidence="1" id="KW-0540">Nuclease</keyword>
<comment type="caution">
    <text evidence="4">The sequence shown here is derived from an EMBL/GenBank/DDBJ whole genome shotgun (WGS) entry which is preliminary data.</text>
</comment>
<dbReference type="Gene3D" id="3.10.450.30">
    <property type="entry name" value="Microbial ribonucleases"/>
    <property type="match status" value="1"/>
</dbReference>
<dbReference type="PROSITE" id="PS51257">
    <property type="entry name" value="PROKAR_LIPOPROTEIN"/>
    <property type="match status" value="1"/>
</dbReference>
<dbReference type="EMBL" id="WMLF01000452">
    <property type="protein sequence ID" value="MBB1246293.1"/>
    <property type="molecule type" value="Genomic_DNA"/>
</dbReference>
<dbReference type="InterPro" id="IPR000026">
    <property type="entry name" value="N1-like"/>
</dbReference>
<organism evidence="4 5">
    <name type="scientific">Streptomyces durbertensis</name>
    <dbReference type="NCBI Taxonomy" id="2448886"/>
    <lineage>
        <taxon>Bacteria</taxon>
        <taxon>Bacillati</taxon>
        <taxon>Actinomycetota</taxon>
        <taxon>Actinomycetes</taxon>
        <taxon>Kitasatosporales</taxon>
        <taxon>Streptomycetaceae</taxon>
        <taxon>Streptomyces</taxon>
    </lineage>
</organism>
<dbReference type="Proteomes" id="UP000766698">
    <property type="component" value="Unassembled WGS sequence"/>
</dbReference>
<gene>
    <name evidence="4" type="ORF">GL263_22440</name>
</gene>
<sequence length="137" mass="14981">MLRRILPALVAALALLLTGCGTDSPTTPGPDGTPGVTATPEWAEGLPLVTPAELPDEARETLRLIDADGPFPYAKDGSVFGNYERRLPRQDRGYYREYTVPTPGARNRGARRIVTGSEGERYYTSDHYESFKAVVNP</sequence>
<dbReference type="Pfam" id="PF00545">
    <property type="entry name" value="Ribonuclease"/>
    <property type="match status" value="1"/>
</dbReference>
<evidence type="ECO:0000313" key="5">
    <source>
        <dbReference type="Proteomes" id="UP000766698"/>
    </source>
</evidence>